<feature type="domain" description="HTH araC/xylS-type" evidence="4">
    <location>
        <begin position="236"/>
        <end position="337"/>
    </location>
</feature>
<keyword evidence="6" id="KW-1185">Reference proteome</keyword>
<dbReference type="AlphaFoldDB" id="A0A3E0VGL9"/>
<evidence type="ECO:0000256" key="2">
    <source>
        <dbReference type="ARBA" id="ARBA00023125"/>
    </source>
</evidence>
<dbReference type="Gene3D" id="1.10.10.60">
    <property type="entry name" value="Homeodomain-like"/>
    <property type="match status" value="1"/>
</dbReference>
<dbReference type="GO" id="GO:0043565">
    <property type="term" value="F:sequence-specific DNA binding"/>
    <property type="evidence" value="ECO:0007669"/>
    <property type="project" value="InterPro"/>
</dbReference>
<protein>
    <recommendedName>
        <fullName evidence="4">HTH araC/xylS-type domain-containing protein</fullName>
    </recommendedName>
</protein>
<accession>A0A3E0VGL9</accession>
<dbReference type="PROSITE" id="PS01124">
    <property type="entry name" value="HTH_ARAC_FAMILY_2"/>
    <property type="match status" value="1"/>
</dbReference>
<dbReference type="InterPro" id="IPR009057">
    <property type="entry name" value="Homeodomain-like_sf"/>
</dbReference>
<evidence type="ECO:0000256" key="3">
    <source>
        <dbReference type="ARBA" id="ARBA00023163"/>
    </source>
</evidence>
<organism evidence="5 6">
    <name type="scientific">Subtercola boreus</name>
    <dbReference type="NCBI Taxonomy" id="120213"/>
    <lineage>
        <taxon>Bacteria</taxon>
        <taxon>Bacillati</taxon>
        <taxon>Actinomycetota</taxon>
        <taxon>Actinomycetes</taxon>
        <taxon>Micrococcales</taxon>
        <taxon>Microbacteriaceae</taxon>
        <taxon>Subtercola</taxon>
    </lineage>
</organism>
<dbReference type="SUPFAM" id="SSF46689">
    <property type="entry name" value="Homeodomain-like"/>
    <property type="match status" value="2"/>
</dbReference>
<evidence type="ECO:0000256" key="1">
    <source>
        <dbReference type="ARBA" id="ARBA00023015"/>
    </source>
</evidence>
<name>A0A3E0VGL9_9MICO</name>
<dbReference type="PANTHER" id="PTHR46796">
    <property type="entry name" value="HTH-TYPE TRANSCRIPTIONAL ACTIVATOR RHAS-RELATED"/>
    <property type="match status" value="1"/>
</dbReference>
<gene>
    <name evidence="5" type="ORF">B7R54_07555</name>
</gene>
<sequence length="339" mass="37491">MIVGDIEVAGTTGSGIQAPSLLVQTGVVDEALFVGGQVYHPHTLRLLDRSRPFSMKLQAAAVGPITFGWLEYSSEVHIETRELGTAYQINVPVIGSLAMTFGDRAAIGNPRRAVIHGPNRPTTVRGWSQPTRMLGLKIERTAVEQELTAIIGRDLDGPITFADALDLDDTVAREWWMLVQLLVHRLRYPDSLARHDIMAESITQGVIRGLLLAAQHDYSDEIPGTDRVTAESRAVRRAVDFIRENVALPITLAQIAAYANVGVRSLQLGFQQVMRTTPTTYLRDVRMQRAREELLESQPGDNQIAEIAAKWGFAHPGRFAVNYASTFGEHPSETLRRVH</sequence>
<dbReference type="EMBL" id="NBWZ01000001">
    <property type="protein sequence ID" value="RFA09096.1"/>
    <property type="molecule type" value="Genomic_DNA"/>
</dbReference>
<comment type="caution">
    <text evidence="5">The sequence shown here is derived from an EMBL/GenBank/DDBJ whole genome shotgun (WGS) entry which is preliminary data.</text>
</comment>
<dbReference type="Proteomes" id="UP000256486">
    <property type="component" value="Unassembled WGS sequence"/>
</dbReference>
<dbReference type="SMART" id="SM00342">
    <property type="entry name" value="HTH_ARAC"/>
    <property type="match status" value="1"/>
</dbReference>
<dbReference type="Pfam" id="PF12833">
    <property type="entry name" value="HTH_18"/>
    <property type="match status" value="1"/>
</dbReference>
<dbReference type="InterPro" id="IPR035418">
    <property type="entry name" value="AraC-bd_2"/>
</dbReference>
<keyword evidence="1" id="KW-0805">Transcription regulation</keyword>
<evidence type="ECO:0000313" key="5">
    <source>
        <dbReference type="EMBL" id="RFA09096.1"/>
    </source>
</evidence>
<proteinExistence type="predicted"/>
<dbReference type="PANTHER" id="PTHR46796:SF12">
    <property type="entry name" value="HTH-TYPE DNA-BINDING TRANSCRIPTIONAL ACTIVATOR EUTR"/>
    <property type="match status" value="1"/>
</dbReference>
<reference evidence="5 6" key="1">
    <citation type="submission" date="2017-04" db="EMBL/GenBank/DDBJ databases">
        <title>Comparative genome analysis of Subtercola boreus.</title>
        <authorList>
            <person name="Cho Y.-J."/>
            <person name="Cho A."/>
            <person name="Kim O.-S."/>
            <person name="Lee J.-I."/>
        </authorList>
    </citation>
    <scope>NUCLEOTIDE SEQUENCE [LARGE SCALE GENOMIC DNA]</scope>
    <source>
        <strain evidence="5 6">K300</strain>
    </source>
</reference>
<evidence type="ECO:0000259" key="4">
    <source>
        <dbReference type="PROSITE" id="PS01124"/>
    </source>
</evidence>
<keyword evidence="2" id="KW-0238">DNA-binding</keyword>
<keyword evidence="3" id="KW-0804">Transcription</keyword>
<dbReference type="Pfam" id="PF14525">
    <property type="entry name" value="AraC_binding_2"/>
    <property type="match status" value="1"/>
</dbReference>
<dbReference type="InterPro" id="IPR050204">
    <property type="entry name" value="AraC_XylS_family_regulators"/>
</dbReference>
<evidence type="ECO:0000313" key="6">
    <source>
        <dbReference type="Proteomes" id="UP000256486"/>
    </source>
</evidence>
<dbReference type="GO" id="GO:0003700">
    <property type="term" value="F:DNA-binding transcription factor activity"/>
    <property type="evidence" value="ECO:0007669"/>
    <property type="project" value="InterPro"/>
</dbReference>
<dbReference type="InterPro" id="IPR018060">
    <property type="entry name" value="HTH_AraC"/>
</dbReference>